<evidence type="ECO:0000313" key="2">
    <source>
        <dbReference type="Proteomes" id="UP000432350"/>
    </source>
</evidence>
<dbReference type="EMBL" id="CABWMV010000001">
    <property type="protein sequence ID" value="VXC34688.1"/>
    <property type="molecule type" value="Genomic_DNA"/>
</dbReference>
<sequence length="52" mass="5827">MQTIFRRGITQYSEKTSVRKAALVSVCLMKIASGYCPLGTKFVTAQKEKNRS</sequence>
<dbReference type="Proteomes" id="UP000432350">
    <property type="component" value="Unassembled WGS sequence"/>
</dbReference>
<gene>
    <name evidence="1" type="ORF">SPHINGO8BC_10172</name>
</gene>
<reference evidence="1 2" key="1">
    <citation type="submission" date="2019-10" db="EMBL/GenBank/DDBJ databases">
        <authorList>
            <person name="Karimi E."/>
        </authorList>
    </citation>
    <scope>NUCLEOTIDE SEQUENCE [LARGE SCALE GENOMIC DNA]</scope>
    <source>
        <strain evidence="1 2">Sphingobacterium sp. 8BC</strain>
    </source>
</reference>
<dbReference type="AlphaFoldDB" id="A0A653XX29"/>
<organism evidence="1 2">
    <name type="scientific">Sphingobacterium multivorum</name>
    <dbReference type="NCBI Taxonomy" id="28454"/>
    <lineage>
        <taxon>Bacteria</taxon>
        <taxon>Pseudomonadati</taxon>
        <taxon>Bacteroidota</taxon>
        <taxon>Sphingobacteriia</taxon>
        <taxon>Sphingobacteriales</taxon>
        <taxon>Sphingobacteriaceae</taxon>
        <taxon>Sphingobacterium</taxon>
    </lineage>
</organism>
<name>A0A653XX29_SPHMU</name>
<proteinExistence type="predicted"/>
<protein>
    <submittedName>
        <fullName evidence="1">Uncharacterized protein</fullName>
    </submittedName>
</protein>
<evidence type="ECO:0000313" key="1">
    <source>
        <dbReference type="EMBL" id="VXC34688.1"/>
    </source>
</evidence>
<accession>A0A653XX29</accession>